<feature type="domain" description="F-box" evidence="1">
    <location>
        <begin position="61"/>
        <end position="107"/>
    </location>
</feature>
<dbReference type="InParanoid" id="A0A136IWN4"/>
<dbReference type="EMBL" id="KQ964255">
    <property type="protein sequence ID" value="KXJ89331.1"/>
    <property type="molecule type" value="Genomic_DNA"/>
</dbReference>
<dbReference type="AlphaFoldDB" id="A0A136IWN4"/>
<dbReference type="InterPro" id="IPR001810">
    <property type="entry name" value="F-box_dom"/>
</dbReference>
<accession>A0A136IWN4</accession>
<organism evidence="2 3">
    <name type="scientific">Microdochium bolleyi</name>
    <dbReference type="NCBI Taxonomy" id="196109"/>
    <lineage>
        <taxon>Eukaryota</taxon>
        <taxon>Fungi</taxon>
        <taxon>Dikarya</taxon>
        <taxon>Ascomycota</taxon>
        <taxon>Pezizomycotina</taxon>
        <taxon>Sordariomycetes</taxon>
        <taxon>Xylariomycetidae</taxon>
        <taxon>Xylariales</taxon>
        <taxon>Microdochiaceae</taxon>
        <taxon>Microdochium</taxon>
    </lineage>
</organism>
<name>A0A136IWN4_9PEZI</name>
<dbReference type="STRING" id="196109.A0A136IWN4"/>
<evidence type="ECO:0000313" key="3">
    <source>
        <dbReference type="Proteomes" id="UP000070501"/>
    </source>
</evidence>
<reference evidence="3" key="1">
    <citation type="submission" date="2016-02" db="EMBL/GenBank/DDBJ databases">
        <title>Draft genome sequence of Microdochium bolleyi, a fungal endophyte of beachgrass.</title>
        <authorList>
            <consortium name="DOE Joint Genome Institute"/>
            <person name="David A.S."/>
            <person name="May G."/>
            <person name="Haridas S."/>
            <person name="Lim J."/>
            <person name="Wang M."/>
            <person name="Labutti K."/>
            <person name="Lipzen A."/>
            <person name="Barry K."/>
            <person name="Grigoriev I.V."/>
        </authorList>
    </citation>
    <scope>NUCLEOTIDE SEQUENCE [LARGE SCALE GENOMIC DNA]</scope>
    <source>
        <strain evidence="3">J235TASD1</strain>
    </source>
</reference>
<dbReference type="PROSITE" id="PS50181">
    <property type="entry name" value="FBOX"/>
    <property type="match status" value="1"/>
</dbReference>
<keyword evidence="3" id="KW-1185">Reference proteome</keyword>
<evidence type="ECO:0000259" key="1">
    <source>
        <dbReference type="PROSITE" id="PS50181"/>
    </source>
</evidence>
<gene>
    <name evidence="2" type="ORF">Micbo1qcDRAFT_206288</name>
</gene>
<dbReference type="Proteomes" id="UP000070501">
    <property type="component" value="Unassembled WGS sequence"/>
</dbReference>
<dbReference type="OrthoDB" id="2687876at2759"/>
<sequence>MASWQTAPPAQSMSPEDILKICAEQVKESLGGNIHSCHTPSEKRLIKQLHSYPERRALAGLGTLAKLPNELLLLVTDQLDPLSFFRFRHINRMAHDFATTQPKYNHVARHAPTALIAMIRSQLAQTLTINDLYAPLVSHGCSTCSEFGEYLFLPTLTRCCSIITLSEDRAVPMGTFAPLLDRLRLVSVPARPGPFGNNLHDDYPATADGCGWLIAVQQPRDDNDDSDKTGQLIQVADLKEPQSHLADVLRGILYKDAVVRAVQSRMASVALLWLDAEATREDACEPGVRCKGCIVGAARGRRGREKASWYEDRARAYSSEGFLRHFEACEEAQTLWAAHVVRAGAMNGRKGKGVSRSKR</sequence>
<proteinExistence type="predicted"/>
<evidence type="ECO:0000313" key="2">
    <source>
        <dbReference type="EMBL" id="KXJ89331.1"/>
    </source>
</evidence>
<protein>
    <recommendedName>
        <fullName evidence="1">F-box domain-containing protein</fullName>
    </recommendedName>
</protein>